<accession>A0A016AS29</accession>
<dbReference type="EMBL" id="JGDS01000062">
    <property type="protein sequence ID" value="EXZ71958.1"/>
    <property type="molecule type" value="Genomic_DNA"/>
</dbReference>
<evidence type="ECO:0000313" key="2">
    <source>
        <dbReference type="Proteomes" id="UP000020938"/>
    </source>
</evidence>
<name>A0A016AS29_BACFG</name>
<comment type="caution">
    <text evidence="1">The sequence shown here is derived from an EMBL/GenBank/DDBJ whole genome shotgun (WGS) entry which is preliminary data.</text>
</comment>
<organism evidence="1 2">
    <name type="scientific">Bacteroides fragilis str. 3976T8</name>
    <dbReference type="NCBI Taxonomy" id="1339314"/>
    <lineage>
        <taxon>Bacteria</taxon>
        <taxon>Pseudomonadati</taxon>
        <taxon>Bacteroidota</taxon>
        <taxon>Bacteroidia</taxon>
        <taxon>Bacteroidales</taxon>
        <taxon>Bacteroidaceae</taxon>
        <taxon>Bacteroides</taxon>
    </lineage>
</organism>
<reference evidence="1 2" key="1">
    <citation type="submission" date="2014-02" db="EMBL/GenBank/DDBJ databases">
        <authorList>
            <person name="Sears C."/>
            <person name="Carroll K."/>
            <person name="Sack B.R."/>
            <person name="Qadri F."/>
            <person name="Myers L.L."/>
            <person name="Chung G.-T."/>
            <person name="Escheverria P."/>
            <person name="Fraser C.M."/>
            <person name="Sadzewicz L."/>
            <person name="Shefchek K.A."/>
            <person name="Tallon L."/>
            <person name="Das S.P."/>
            <person name="Daugherty S."/>
            <person name="Mongodin E.F."/>
        </authorList>
    </citation>
    <scope>NUCLEOTIDE SEQUENCE [LARGE SCALE GENOMIC DNA]</scope>
    <source>
        <strain evidence="1 2">3976T8</strain>
    </source>
</reference>
<sequence>MLIIFGQAEGSFLQPFYIQDKTAIFRMQKFHRGPQAIYENEYVT</sequence>
<proteinExistence type="predicted"/>
<protein>
    <submittedName>
        <fullName evidence="1">Uncharacterized protein</fullName>
    </submittedName>
</protein>
<dbReference type="PATRIC" id="fig|1339314.3.peg.3734"/>
<evidence type="ECO:0000313" key="1">
    <source>
        <dbReference type="EMBL" id="EXZ71958.1"/>
    </source>
</evidence>
<dbReference type="AlphaFoldDB" id="A0A016AS29"/>
<gene>
    <name evidence="1" type="ORF">M123_3583</name>
</gene>
<dbReference type="Proteomes" id="UP000020938">
    <property type="component" value="Unassembled WGS sequence"/>
</dbReference>